<dbReference type="EMBL" id="JAUJYO010000015">
    <property type="protein sequence ID" value="KAK1296598.1"/>
    <property type="molecule type" value="Genomic_DNA"/>
</dbReference>
<evidence type="ECO:0000313" key="2">
    <source>
        <dbReference type="EMBL" id="KAK1296598.1"/>
    </source>
</evidence>
<reference evidence="2" key="1">
    <citation type="journal article" date="2023" name="Nat. Commun.">
        <title>Diploid and tetraploid genomes of Acorus and the evolution of monocots.</title>
        <authorList>
            <person name="Ma L."/>
            <person name="Liu K.W."/>
            <person name="Li Z."/>
            <person name="Hsiao Y.Y."/>
            <person name="Qi Y."/>
            <person name="Fu T."/>
            <person name="Tang G.D."/>
            <person name="Zhang D."/>
            <person name="Sun W.H."/>
            <person name="Liu D.K."/>
            <person name="Li Y."/>
            <person name="Chen G.Z."/>
            <person name="Liu X.D."/>
            <person name="Liao X.Y."/>
            <person name="Jiang Y.T."/>
            <person name="Yu X."/>
            <person name="Hao Y."/>
            <person name="Huang J."/>
            <person name="Zhao X.W."/>
            <person name="Ke S."/>
            <person name="Chen Y.Y."/>
            <person name="Wu W.L."/>
            <person name="Hsu J.L."/>
            <person name="Lin Y.F."/>
            <person name="Huang M.D."/>
            <person name="Li C.Y."/>
            <person name="Huang L."/>
            <person name="Wang Z.W."/>
            <person name="Zhao X."/>
            <person name="Zhong W.Y."/>
            <person name="Peng D.H."/>
            <person name="Ahmad S."/>
            <person name="Lan S."/>
            <person name="Zhang J.S."/>
            <person name="Tsai W.C."/>
            <person name="Van de Peer Y."/>
            <person name="Liu Z.J."/>
        </authorList>
    </citation>
    <scope>NUCLEOTIDE SEQUENCE</scope>
    <source>
        <strain evidence="2">CP</strain>
    </source>
</reference>
<evidence type="ECO:0000256" key="1">
    <source>
        <dbReference type="SAM" id="MobiDB-lite"/>
    </source>
</evidence>
<evidence type="ECO:0000313" key="3">
    <source>
        <dbReference type="Proteomes" id="UP001180020"/>
    </source>
</evidence>
<dbReference type="Proteomes" id="UP001180020">
    <property type="component" value="Unassembled WGS sequence"/>
</dbReference>
<name>A0AAV9D809_ACOCL</name>
<sequence>MAMFISPPPLKTEYPHPLPPPETMNTRSPPPIPPPILPPSARQIGLGTGMERLSLNGVPVSRIERHCGGPHLDQSSCDTLQNRWATVSGSSSHKAQTTFMRSDPLVLVGETFISRICLHDVFFKSELQDDRQPISLQHEIEIKRCLIPGGLWAIWKTRNATIFDGQWFYFENLWDMISSLICEWGRVLEGAKKIKRCLIPGGLWAIWKTRNVTIFDGQWFYFENLWDMISSLICEWGRVLEGAKKVDFSRVALNIMA</sequence>
<gene>
    <name evidence="2" type="ORF">QJS10_CPB15g00835</name>
</gene>
<dbReference type="AlphaFoldDB" id="A0AAV9D809"/>
<comment type="caution">
    <text evidence="2">The sequence shown here is derived from an EMBL/GenBank/DDBJ whole genome shotgun (WGS) entry which is preliminary data.</text>
</comment>
<reference evidence="2" key="2">
    <citation type="submission" date="2023-06" db="EMBL/GenBank/DDBJ databases">
        <authorList>
            <person name="Ma L."/>
            <person name="Liu K.-W."/>
            <person name="Li Z."/>
            <person name="Hsiao Y.-Y."/>
            <person name="Qi Y."/>
            <person name="Fu T."/>
            <person name="Tang G."/>
            <person name="Zhang D."/>
            <person name="Sun W.-H."/>
            <person name="Liu D.-K."/>
            <person name="Li Y."/>
            <person name="Chen G.-Z."/>
            <person name="Liu X.-D."/>
            <person name="Liao X.-Y."/>
            <person name="Jiang Y.-T."/>
            <person name="Yu X."/>
            <person name="Hao Y."/>
            <person name="Huang J."/>
            <person name="Zhao X.-W."/>
            <person name="Ke S."/>
            <person name="Chen Y.-Y."/>
            <person name="Wu W.-L."/>
            <person name="Hsu J.-L."/>
            <person name="Lin Y.-F."/>
            <person name="Huang M.-D."/>
            <person name="Li C.-Y."/>
            <person name="Huang L."/>
            <person name="Wang Z.-W."/>
            <person name="Zhao X."/>
            <person name="Zhong W.-Y."/>
            <person name="Peng D.-H."/>
            <person name="Ahmad S."/>
            <person name="Lan S."/>
            <person name="Zhang J.-S."/>
            <person name="Tsai W.-C."/>
            <person name="Van De Peer Y."/>
            <person name="Liu Z.-J."/>
        </authorList>
    </citation>
    <scope>NUCLEOTIDE SEQUENCE</scope>
    <source>
        <strain evidence="2">CP</strain>
        <tissue evidence="2">Leaves</tissue>
    </source>
</reference>
<protein>
    <submittedName>
        <fullName evidence="2">Uncharacterized protein</fullName>
    </submittedName>
</protein>
<feature type="region of interest" description="Disordered" evidence="1">
    <location>
        <begin position="1"/>
        <end position="34"/>
    </location>
</feature>
<keyword evidence="3" id="KW-1185">Reference proteome</keyword>
<organism evidence="2 3">
    <name type="scientific">Acorus calamus</name>
    <name type="common">Sweet flag</name>
    <dbReference type="NCBI Taxonomy" id="4465"/>
    <lineage>
        <taxon>Eukaryota</taxon>
        <taxon>Viridiplantae</taxon>
        <taxon>Streptophyta</taxon>
        <taxon>Embryophyta</taxon>
        <taxon>Tracheophyta</taxon>
        <taxon>Spermatophyta</taxon>
        <taxon>Magnoliopsida</taxon>
        <taxon>Liliopsida</taxon>
        <taxon>Acoraceae</taxon>
        <taxon>Acorus</taxon>
    </lineage>
</organism>
<proteinExistence type="predicted"/>
<accession>A0AAV9D809</accession>